<organism evidence="2 3">
    <name type="scientific">Paenibacillus thiaminolyticus</name>
    <name type="common">Bacillus thiaminolyticus</name>
    <dbReference type="NCBI Taxonomy" id="49283"/>
    <lineage>
        <taxon>Bacteria</taxon>
        <taxon>Bacillati</taxon>
        <taxon>Bacillota</taxon>
        <taxon>Bacilli</taxon>
        <taxon>Bacillales</taxon>
        <taxon>Paenibacillaceae</taxon>
        <taxon>Paenibacillus</taxon>
    </lineage>
</organism>
<feature type="domain" description="Beta-lactamase-related" evidence="1">
    <location>
        <begin position="8"/>
        <end position="55"/>
    </location>
</feature>
<dbReference type="AlphaFoldDB" id="A0A3A3GNB6"/>
<dbReference type="EMBL" id="QYZD01000006">
    <property type="protein sequence ID" value="RJG24519.1"/>
    <property type="molecule type" value="Genomic_DNA"/>
</dbReference>
<dbReference type="Gene3D" id="3.40.710.10">
    <property type="entry name" value="DD-peptidase/beta-lactamase superfamily"/>
    <property type="match status" value="1"/>
</dbReference>
<dbReference type="InterPro" id="IPR001466">
    <property type="entry name" value="Beta-lactam-related"/>
</dbReference>
<dbReference type="OrthoDB" id="846150at2"/>
<dbReference type="Pfam" id="PF00144">
    <property type="entry name" value="Beta-lactamase"/>
    <property type="match status" value="1"/>
</dbReference>
<gene>
    <name evidence="2" type="ORF">DQX05_09350</name>
</gene>
<dbReference type="RefSeq" id="WP_119792940.1">
    <property type="nucleotide sequence ID" value="NZ_QYZD01000006.1"/>
</dbReference>
<proteinExistence type="predicted"/>
<dbReference type="SUPFAM" id="SSF56601">
    <property type="entry name" value="beta-lactamase/transpeptidase-like"/>
    <property type="match status" value="1"/>
</dbReference>
<comment type="caution">
    <text evidence="2">The sequence shown here is derived from an EMBL/GenBank/DDBJ whole genome shotgun (WGS) entry which is preliminary data.</text>
</comment>
<dbReference type="InterPro" id="IPR012338">
    <property type="entry name" value="Beta-lactam/transpept-like"/>
</dbReference>
<sequence>MESPLALQKHHITSAAFTFVEGDHIMYNQGFGYAALEKKVPVSPDKTMFRVASISNCLPERPSCS</sequence>
<evidence type="ECO:0000313" key="2">
    <source>
        <dbReference type="EMBL" id="RJG24519.1"/>
    </source>
</evidence>
<evidence type="ECO:0000313" key="3">
    <source>
        <dbReference type="Proteomes" id="UP000266177"/>
    </source>
</evidence>
<evidence type="ECO:0000259" key="1">
    <source>
        <dbReference type="Pfam" id="PF00144"/>
    </source>
</evidence>
<name>A0A3A3GNB6_PANTH</name>
<reference evidence="2 3" key="1">
    <citation type="submission" date="2018-09" db="EMBL/GenBank/DDBJ databases">
        <title>Paenibacillus SK2017-BO5.</title>
        <authorList>
            <person name="Piskunova J.V."/>
            <person name="Dubiley S.A."/>
            <person name="Severinov K.V."/>
        </authorList>
    </citation>
    <scope>NUCLEOTIDE SEQUENCE [LARGE SCALE GENOMIC DNA]</scope>
    <source>
        <strain evidence="2 3">BO5</strain>
    </source>
</reference>
<accession>A0A3A3GNB6</accession>
<dbReference type="Proteomes" id="UP000266177">
    <property type="component" value="Unassembled WGS sequence"/>
</dbReference>
<protein>
    <recommendedName>
        <fullName evidence="1">Beta-lactamase-related domain-containing protein</fullName>
    </recommendedName>
</protein>